<evidence type="ECO:0000313" key="3">
    <source>
        <dbReference type="Proteomes" id="UP000712281"/>
    </source>
</evidence>
<gene>
    <name evidence="2" type="ORF">F2Q68_00016133</name>
</gene>
<proteinExistence type="predicted"/>
<comment type="caution">
    <text evidence="2">The sequence shown here is derived from an EMBL/GenBank/DDBJ whole genome shotgun (WGS) entry which is preliminary data.</text>
</comment>
<accession>A0A8S9HIF0</accession>
<evidence type="ECO:0000256" key="1">
    <source>
        <dbReference type="SAM" id="MobiDB-lite"/>
    </source>
</evidence>
<reference evidence="2" key="1">
    <citation type="submission" date="2019-12" db="EMBL/GenBank/DDBJ databases">
        <title>Genome sequencing and annotation of Brassica cretica.</title>
        <authorList>
            <person name="Studholme D.J."/>
            <person name="Sarris P.F."/>
        </authorList>
    </citation>
    <scope>NUCLEOTIDE SEQUENCE</scope>
    <source>
        <strain evidence="2">PFS-001/15</strain>
        <tissue evidence="2">Leaf</tissue>
    </source>
</reference>
<dbReference type="AlphaFoldDB" id="A0A8S9HIF0"/>
<feature type="region of interest" description="Disordered" evidence="1">
    <location>
        <begin position="1"/>
        <end position="33"/>
    </location>
</feature>
<sequence>MSHQGDKSSTIHTRWESAGGSNPVKRKRIKDGPQVSLTPHFSDCVRKSRVRSRCFSTRFAKSITSIDQSPLNCVDQQSFKSIDCHLTVLVGTHIKVRRVRCLAIDGYLPTDRLSPYFDTGYIIELSFQCRRSEVNQHPVAEVIPVLLRRGQSASREEVVEKRNVCRLMQNS</sequence>
<protein>
    <submittedName>
        <fullName evidence="2">Uncharacterized protein</fullName>
    </submittedName>
</protein>
<dbReference type="Proteomes" id="UP000712281">
    <property type="component" value="Unassembled WGS sequence"/>
</dbReference>
<dbReference type="EMBL" id="QGKW02001940">
    <property type="protein sequence ID" value="KAF2556537.1"/>
    <property type="molecule type" value="Genomic_DNA"/>
</dbReference>
<organism evidence="2 3">
    <name type="scientific">Brassica cretica</name>
    <name type="common">Mustard</name>
    <dbReference type="NCBI Taxonomy" id="69181"/>
    <lineage>
        <taxon>Eukaryota</taxon>
        <taxon>Viridiplantae</taxon>
        <taxon>Streptophyta</taxon>
        <taxon>Embryophyta</taxon>
        <taxon>Tracheophyta</taxon>
        <taxon>Spermatophyta</taxon>
        <taxon>Magnoliopsida</taxon>
        <taxon>eudicotyledons</taxon>
        <taxon>Gunneridae</taxon>
        <taxon>Pentapetalae</taxon>
        <taxon>rosids</taxon>
        <taxon>malvids</taxon>
        <taxon>Brassicales</taxon>
        <taxon>Brassicaceae</taxon>
        <taxon>Brassiceae</taxon>
        <taxon>Brassica</taxon>
    </lineage>
</organism>
<evidence type="ECO:0000313" key="2">
    <source>
        <dbReference type="EMBL" id="KAF2556537.1"/>
    </source>
</evidence>
<name>A0A8S9HIF0_BRACR</name>